<dbReference type="AlphaFoldDB" id="A0AAU7KKF3"/>
<feature type="binding site" evidence="2">
    <location>
        <position position="213"/>
    </location>
    <ligand>
        <name>Mg(2+)</name>
        <dbReference type="ChEBI" id="CHEBI:18420"/>
        <label>5</label>
    </ligand>
</feature>
<feature type="binding site" evidence="2">
    <location>
        <position position="47"/>
    </location>
    <ligand>
        <name>Mg(2+)</name>
        <dbReference type="ChEBI" id="CHEBI:18420"/>
        <label>4</label>
    </ligand>
</feature>
<dbReference type="Gene3D" id="3.90.650.10">
    <property type="entry name" value="PurM-like C-terminal domain"/>
    <property type="match status" value="1"/>
</dbReference>
<dbReference type="RefSeq" id="WP_108131395.1">
    <property type="nucleotide sequence ID" value="NZ_CP098827.1"/>
</dbReference>
<dbReference type="SUPFAM" id="SSF56042">
    <property type="entry name" value="PurM C-terminal domain-like"/>
    <property type="match status" value="1"/>
</dbReference>
<keyword evidence="2" id="KW-0067">ATP-binding</keyword>
<sequence length="319" mass="32813">MYGEFELIERWLAPTTGEPGKASGVSLGVGDDACLMRPAPAHELVVSVDTSVEGQHFPEDAPPQALGHRALAVSLSDLAAMGAQPRWCLMALTLPEVEEQWVAKFAQGFHAVCDEADMTLVGGDVTRGQRAVSVTVMGEVPTGEALRRDGARAGDVLAVTGALGGGAGGLAAWYEGQRDLESPLLARYLLPQARWQAGLALRGLASAAIDVSDGLLADLGHLLKASGVGARLDAEALPLAEGLVEALGTEAAREAALTGGDDYELVVALPSAAFDRARLALAELGLAFVAIGQVTASPGIQGVNASSLPGWQHFHGGTS</sequence>
<evidence type="ECO:0000259" key="4">
    <source>
        <dbReference type="Pfam" id="PF02769"/>
    </source>
</evidence>
<dbReference type="Pfam" id="PF00586">
    <property type="entry name" value="AIRS"/>
    <property type="match status" value="1"/>
</dbReference>
<keyword evidence="2" id="KW-0460">Magnesium</keyword>
<dbReference type="PANTHER" id="PTHR30270:SF0">
    <property type="entry name" value="THIAMINE-MONOPHOSPHATE KINASE"/>
    <property type="match status" value="1"/>
</dbReference>
<reference evidence="5" key="1">
    <citation type="submission" date="2022-06" db="EMBL/GenBank/DDBJ databases">
        <title>A novel DMS-producing enzyme.</title>
        <authorList>
            <person name="Zhang Y."/>
        </authorList>
    </citation>
    <scope>NUCLEOTIDE SEQUENCE</scope>
    <source>
        <strain evidence="5">RT37</strain>
    </source>
</reference>
<feature type="domain" description="PurM-like C-terminal" evidence="4">
    <location>
        <begin position="152"/>
        <end position="300"/>
    </location>
</feature>
<feature type="domain" description="PurM-like N-terminal" evidence="3">
    <location>
        <begin position="30"/>
        <end position="140"/>
    </location>
</feature>
<feature type="binding site" evidence="2">
    <location>
        <position position="77"/>
    </location>
    <ligand>
        <name>Mg(2+)</name>
        <dbReference type="ChEBI" id="CHEBI:18420"/>
        <label>4</label>
    </ligand>
</feature>
<evidence type="ECO:0000259" key="3">
    <source>
        <dbReference type="Pfam" id="PF00586"/>
    </source>
</evidence>
<feature type="binding site" evidence="2">
    <location>
        <position position="49"/>
    </location>
    <ligand>
        <name>Mg(2+)</name>
        <dbReference type="ChEBI" id="CHEBI:18420"/>
        <label>1</label>
    </ligand>
</feature>
<feature type="binding site" evidence="2">
    <location>
        <position position="32"/>
    </location>
    <ligand>
        <name>Mg(2+)</name>
        <dbReference type="ChEBI" id="CHEBI:18420"/>
        <label>4</label>
    </ligand>
</feature>
<keyword evidence="2 5" id="KW-0808">Transferase</keyword>
<feature type="binding site" evidence="2">
    <location>
        <position position="124"/>
    </location>
    <ligand>
        <name>Mg(2+)</name>
        <dbReference type="ChEBI" id="CHEBI:18420"/>
        <label>1</label>
    </ligand>
</feature>
<dbReference type="CDD" id="cd02194">
    <property type="entry name" value="ThiL"/>
    <property type="match status" value="1"/>
</dbReference>
<feature type="binding site" evidence="2">
    <location>
        <position position="148"/>
    </location>
    <ligand>
        <name>ATP</name>
        <dbReference type="ChEBI" id="CHEBI:30616"/>
    </ligand>
</feature>
<feature type="binding site" evidence="2">
    <location>
        <position position="210"/>
    </location>
    <ligand>
        <name>Mg(2+)</name>
        <dbReference type="ChEBI" id="CHEBI:18420"/>
        <label>3</label>
    </ligand>
</feature>
<name>A0AAU7KKF3_9GAMM</name>
<feature type="binding site" evidence="2">
    <location>
        <position position="49"/>
    </location>
    <ligand>
        <name>Mg(2+)</name>
        <dbReference type="ChEBI" id="CHEBI:18420"/>
        <label>2</label>
    </ligand>
</feature>
<dbReference type="HAMAP" id="MF_02128">
    <property type="entry name" value="TMP_kinase"/>
    <property type="match status" value="1"/>
</dbReference>
<dbReference type="InterPro" id="IPR036676">
    <property type="entry name" value="PurM-like_C_sf"/>
</dbReference>
<feature type="binding site" evidence="2">
    <location>
        <position position="261"/>
    </location>
    <ligand>
        <name>substrate</name>
    </ligand>
</feature>
<organism evidence="5">
    <name type="scientific">Halomonas sp. RT37</name>
    <dbReference type="NCBI Taxonomy" id="2950872"/>
    <lineage>
        <taxon>Bacteria</taxon>
        <taxon>Pseudomonadati</taxon>
        <taxon>Pseudomonadota</taxon>
        <taxon>Gammaproteobacteria</taxon>
        <taxon>Oceanospirillales</taxon>
        <taxon>Halomonadaceae</taxon>
        <taxon>Halomonas</taxon>
    </lineage>
</organism>
<comment type="pathway">
    <text evidence="2">Cofactor biosynthesis; thiamine diphosphate biosynthesis; thiamine diphosphate from thiamine phosphate: step 1/1.</text>
</comment>
<feature type="binding site" evidence="2">
    <location>
        <position position="77"/>
    </location>
    <ligand>
        <name>Mg(2+)</name>
        <dbReference type="ChEBI" id="CHEBI:18420"/>
        <label>3</label>
    </ligand>
</feature>
<dbReference type="InterPro" id="IPR010918">
    <property type="entry name" value="PurM-like_C_dom"/>
</dbReference>
<comment type="miscellaneous">
    <text evidence="2">Reaction mechanism of ThiL seems to utilize a direct, inline transfer of the gamma-phosphate of ATP to TMP rather than a phosphorylated enzyme intermediate.</text>
</comment>
<comment type="catalytic activity">
    <reaction evidence="2">
        <text>thiamine phosphate + ATP = thiamine diphosphate + ADP</text>
        <dbReference type="Rhea" id="RHEA:15913"/>
        <dbReference type="ChEBI" id="CHEBI:30616"/>
        <dbReference type="ChEBI" id="CHEBI:37575"/>
        <dbReference type="ChEBI" id="CHEBI:58937"/>
        <dbReference type="ChEBI" id="CHEBI:456216"/>
        <dbReference type="EC" id="2.7.4.16"/>
    </reaction>
</comment>
<dbReference type="InterPro" id="IPR006283">
    <property type="entry name" value="ThiL-like"/>
</dbReference>
<dbReference type="EC" id="2.7.4.16" evidence="2"/>
<evidence type="ECO:0000256" key="1">
    <source>
        <dbReference type="ARBA" id="ARBA00022977"/>
    </source>
</evidence>
<keyword evidence="2" id="KW-0479">Metal-binding</keyword>
<dbReference type="Pfam" id="PF02769">
    <property type="entry name" value="AIRS_C"/>
    <property type="match status" value="1"/>
</dbReference>
<protein>
    <recommendedName>
        <fullName evidence="2">Thiamine-monophosphate kinase</fullName>
        <shortName evidence="2">TMP kinase</shortName>
        <shortName evidence="2">Thiamine-phosphate kinase</shortName>
        <ecNumber evidence="2">2.7.4.16</ecNumber>
    </recommendedName>
</protein>
<comment type="caution">
    <text evidence="2">Lacks conserved residue(s) required for the propagation of feature annotation.</text>
</comment>
<dbReference type="InterPro" id="IPR036921">
    <property type="entry name" value="PurM-like_N_sf"/>
</dbReference>
<dbReference type="PIRSF" id="PIRSF005303">
    <property type="entry name" value="Thiam_monoph_kin"/>
    <property type="match status" value="1"/>
</dbReference>
<evidence type="ECO:0000256" key="2">
    <source>
        <dbReference type="HAMAP-Rule" id="MF_02128"/>
    </source>
</evidence>
<dbReference type="GO" id="GO:0009030">
    <property type="term" value="F:thiamine-phosphate kinase activity"/>
    <property type="evidence" value="ECO:0007669"/>
    <property type="project" value="UniProtKB-UniRule"/>
</dbReference>
<feature type="binding site" evidence="2">
    <location>
        <position position="77"/>
    </location>
    <ligand>
        <name>Mg(2+)</name>
        <dbReference type="ChEBI" id="CHEBI:18420"/>
        <label>2</label>
    </ligand>
</feature>
<feature type="binding site" evidence="2">
    <location>
        <begin position="123"/>
        <end position="124"/>
    </location>
    <ligand>
        <name>ATP</name>
        <dbReference type="ChEBI" id="CHEBI:30616"/>
    </ligand>
</feature>
<dbReference type="InterPro" id="IPR016188">
    <property type="entry name" value="PurM-like_N"/>
</dbReference>
<dbReference type="GO" id="GO:0000287">
    <property type="term" value="F:magnesium ion binding"/>
    <property type="evidence" value="ECO:0007669"/>
    <property type="project" value="UniProtKB-UniRule"/>
</dbReference>
<proteinExistence type="inferred from homology"/>
<dbReference type="Gene3D" id="3.30.1330.10">
    <property type="entry name" value="PurM-like, N-terminal domain"/>
    <property type="match status" value="1"/>
</dbReference>
<feature type="binding site" evidence="2">
    <location>
        <position position="56"/>
    </location>
    <ligand>
        <name>substrate</name>
    </ligand>
</feature>
<evidence type="ECO:0000313" key="5">
    <source>
        <dbReference type="EMBL" id="XBO71962.1"/>
    </source>
</evidence>
<dbReference type="GO" id="GO:0009228">
    <property type="term" value="P:thiamine biosynthetic process"/>
    <property type="evidence" value="ECO:0007669"/>
    <property type="project" value="UniProtKB-KW"/>
</dbReference>
<dbReference type="PANTHER" id="PTHR30270">
    <property type="entry name" value="THIAMINE-MONOPHOSPHATE KINASE"/>
    <property type="match status" value="1"/>
</dbReference>
<comment type="function">
    <text evidence="2">Catalyzes the ATP-dependent phosphorylation of thiamine-monophosphate (TMP) to form thiamine-pyrophosphate (TPP), the active form of vitamin B1.</text>
</comment>
<keyword evidence="2" id="KW-0547">Nucleotide-binding</keyword>
<feature type="binding site" evidence="2">
    <location>
        <position position="311"/>
    </location>
    <ligand>
        <name>substrate</name>
    </ligand>
</feature>
<keyword evidence="2 5" id="KW-0418">Kinase</keyword>
<dbReference type="GO" id="GO:0009229">
    <property type="term" value="P:thiamine diphosphate biosynthetic process"/>
    <property type="evidence" value="ECO:0007669"/>
    <property type="project" value="UniProtKB-UniRule"/>
</dbReference>
<dbReference type="GO" id="GO:0005524">
    <property type="term" value="F:ATP binding"/>
    <property type="evidence" value="ECO:0007669"/>
    <property type="project" value="UniProtKB-UniRule"/>
</dbReference>
<accession>A0AAU7KKF3</accession>
<dbReference type="SUPFAM" id="SSF55326">
    <property type="entry name" value="PurM N-terminal domain-like"/>
    <property type="match status" value="1"/>
</dbReference>
<dbReference type="EMBL" id="CP098827">
    <property type="protein sequence ID" value="XBO71962.1"/>
    <property type="molecule type" value="Genomic_DNA"/>
</dbReference>
<comment type="similarity">
    <text evidence="2">Belongs to the thiamine-monophosphate kinase family.</text>
</comment>
<feature type="binding site" evidence="2">
    <location>
        <position position="32"/>
    </location>
    <ligand>
        <name>Mg(2+)</name>
        <dbReference type="ChEBI" id="CHEBI:18420"/>
        <label>3</label>
    </ligand>
</feature>
<dbReference type="NCBIfam" id="TIGR01379">
    <property type="entry name" value="thiL"/>
    <property type="match status" value="1"/>
</dbReference>
<feature type="binding site" evidence="2">
    <location>
        <position position="212"/>
    </location>
    <ligand>
        <name>ATP</name>
        <dbReference type="ChEBI" id="CHEBI:30616"/>
    </ligand>
</feature>
<gene>
    <name evidence="2 5" type="primary">thiL</name>
    <name evidence="5" type="ORF">NFG58_04430</name>
</gene>
<keyword evidence="1 2" id="KW-0784">Thiamine biosynthesis</keyword>